<comment type="similarity">
    <text evidence="2">Belongs to the UPL family. K-HECT subfamily.</text>
</comment>
<dbReference type="GO" id="GO:0061630">
    <property type="term" value="F:ubiquitin protein ligase activity"/>
    <property type="evidence" value="ECO:0007669"/>
    <property type="project" value="UniProtKB-EC"/>
</dbReference>
<dbReference type="PANTHER" id="PTHR45670">
    <property type="entry name" value="E3 UBIQUITIN-PROTEIN LIGASE TRIP12"/>
    <property type="match status" value="1"/>
</dbReference>
<evidence type="ECO:0000256" key="3">
    <source>
        <dbReference type="ARBA" id="ARBA00012485"/>
    </source>
</evidence>
<evidence type="ECO:0000313" key="9">
    <source>
        <dbReference type="EMBL" id="ESL10980.1"/>
    </source>
</evidence>
<dbReference type="SUPFAM" id="SSF57850">
    <property type="entry name" value="RING/U-box"/>
    <property type="match status" value="1"/>
</dbReference>
<dbReference type="EC" id="2.3.2.26" evidence="3"/>
<dbReference type="InterPro" id="IPR057948">
    <property type="entry name" value="TPR_TRIP12_N"/>
</dbReference>
<evidence type="ECO:0000256" key="1">
    <source>
        <dbReference type="ARBA" id="ARBA00000885"/>
    </source>
</evidence>
<dbReference type="Pfam" id="PF00632">
    <property type="entry name" value="HECT"/>
    <property type="match status" value="1"/>
</dbReference>
<feature type="domain" description="HECT" evidence="8">
    <location>
        <begin position="1267"/>
        <end position="1627"/>
    </location>
</feature>
<dbReference type="InterPro" id="IPR016024">
    <property type="entry name" value="ARM-type_fold"/>
</dbReference>
<dbReference type="SUPFAM" id="SSF48371">
    <property type="entry name" value="ARM repeat"/>
    <property type="match status" value="1"/>
</dbReference>
<evidence type="ECO:0000256" key="4">
    <source>
        <dbReference type="ARBA" id="ARBA00022679"/>
    </source>
</evidence>
<dbReference type="OrthoDB" id="271273at2759"/>
<dbReference type="Gene3D" id="3.30.2160.10">
    <property type="entry name" value="Hect, E3 ligase catalytic domain"/>
    <property type="match status" value="1"/>
</dbReference>
<dbReference type="Proteomes" id="UP000031737">
    <property type="component" value="Unassembled WGS sequence"/>
</dbReference>
<dbReference type="PANTHER" id="PTHR45670:SF14">
    <property type="entry name" value="E3 UBIQUITIN-PROTEIN LIGASE TRIP12"/>
    <property type="match status" value="1"/>
</dbReference>
<feature type="compositionally biased region" description="Low complexity" evidence="7">
    <location>
        <begin position="993"/>
        <end position="1020"/>
    </location>
</feature>
<sequence length="1627" mass="180679">MEGFFSRILMEADGGVAQRKVMKEVVVTRDNITSEDEERQLVGLMNLCNLLNMATSVTISSIRPSVFVPPVLGCLKKEHNVDLMLLAARVLTYMVDAIPSTVYILGSENGMEAVLQHLLEVKDIELSEQCMTCLEKITQSAHGALTGLQKGGVKALLAFVDFFSSSSQRKAWASVAAMCRRVDATTFDRVEDSLNEIRARVNHEDGKIGDKAITCLYRIITGVRTNPELVARAYGDVSSALLCVLARSDVTESTFTMTLSLIGAAITYSAEVTRKVTESGLMECMLALITHYSEQQIPQLQQQQWRSPSASPTLQAQTPQRSSFPQDMSTQMSSTPAPTTSTTTLRERRLTMEQTKILCIALAGLLPRITEGYLAYGNILTELLAERNQGIMHRRGYFSPDTDYDDEEDEEDGEGNNIEEIRMRILEEEIPLEKNPNFSRCNISHVCNGCGKLCMPGDWFRCNKCTDFDYCGQCLLESWAEHTGDSAHHTFCDMLEVISGLNKLTMPATSKKSLDDALNMERRELYKNSPQLLESILKGLPKMVMLFNVSETQIVRNHSLAFIDRAVCLASPQQLMNSGLIEAAVCELIVSAIGDPSLILNAQVMLLCRTLLEKLPDVYKKAFVREGVISALIKARGQNEATTRRASERQEEKRPLIERLCTIADWRELVAEEANSMLGMFPSITDETHIKRLAEFVSLMDEGQLQEAFDTLRVALLNETTSFELASSNVLHALRENLTRVNDVRVVVDLVKTLAKEERNSPCALTRFVRHLQTIFSQLDQFRPSSFGGVNSIHAHIPVHLVSHAAEQQKPKSSLLAKSGVLRRSPTAASSKEPSGPPRSTRVFTTRGNNATSHASTSTAFTSSSTRGHSEGRDLTVSLEPLTSMDTLMSFVASNVLSGGAEEGSGRRRIDDEEHVEEVLPELRKGGSTDLSLTGKKLMQEKPEQRVYLRYESHVLPPSMTILQVLQQFHTLSSSSGGSSSRKRRKKSGQGSGTAPNNNNNTSTTAANANATITTTTTASTGGGGGRLRHRNSMGEGLRRSGGEMITLHYSTVPFGPEYIMEKPRSAATCVAPTDSTPVKLPSKGVHSPAVAEVLRALHQEYPFSNCFLTAAQKDVLTLLGTIYKTLQFWGELLLHLGYTIQGDVEGDGWSPSTPLGEFIHQRLNNKAMRHSSNLLLAGQHLATWAVNLAMDCNFLFTATTRKFLFEIGFCGTARSLVQMQENMEKYGTRDLLNMDHHLIRSYRLHRMKKRVWRDKALLCAMEILGKKQINDTVLLEFEYYNENGSGSGPTMEFYSLVSDELREMKLRLWRRTDETPDEKYYHPKTGVYPRPLLPDSPEIDRVEPLFLFLGRFLARALLDKRIVSLPLSPVLLKILRGDECGIYDLIDISESLGLSIVALSLAAHNGATIIQLPGASTSCRIEDLSLDFTLPGDDPIELVKGGANKPVTSANLFEYCDAVTEFILHKGVERVMRAIRTGFHDYIPLCALRLLTVAELHETLHGHAALVTIEDLEANCQADHGYTMTCSHVRQLFEIIASFNEEEQRRFFLFLTGSVHLPVGGLASLRPKFTIVRKTSSEPKVREQDQLPSAMTCQNYLKLPAYDSKEQMEKKLRQAIDEGGGAFLLT</sequence>
<feature type="compositionally biased region" description="Low complexity" evidence="7">
    <location>
        <begin position="851"/>
        <end position="866"/>
    </location>
</feature>
<dbReference type="Pfam" id="PF25579">
    <property type="entry name" value="TPR_TRIP12_N"/>
    <property type="match status" value="1"/>
</dbReference>
<keyword evidence="10" id="KW-1185">Reference proteome</keyword>
<dbReference type="EMBL" id="AUPL01001279">
    <property type="protein sequence ID" value="ESL10980.1"/>
    <property type="molecule type" value="Genomic_DNA"/>
</dbReference>
<accession>A0A061J9G3</accession>
<feature type="compositionally biased region" description="Polar residues" evidence="7">
    <location>
        <begin position="305"/>
        <end position="328"/>
    </location>
</feature>
<dbReference type="Gene3D" id="3.90.1750.10">
    <property type="entry name" value="Hect, E3 ligase catalytic domains"/>
    <property type="match status" value="1"/>
</dbReference>
<dbReference type="InterPro" id="IPR045322">
    <property type="entry name" value="HECTD1/TRIP12-like"/>
</dbReference>
<evidence type="ECO:0000259" key="8">
    <source>
        <dbReference type="PROSITE" id="PS50237"/>
    </source>
</evidence>
<dbReference type="GO" id="GO:0000209">
    <property type="term" value="P:protein polyubiquitination"/>
    <property type="evidence" value="ECO:0007669"/>
    <property type="project" value="TreeGrafter"/>
</dbReference>
<proteinExistence type="inferred from homology"/>
<name>A0A061J9G3_TRYRA</name>
<dbReference type="VEuPathDB" id="TriTrypDB:TRSC58_01279"/>
<organism evidence="9 10">
    <name type="scientific">Trypanosoma rangeli SC58</name>
    <dbReference type="NCBI Taxonomy" id="429131"/>
    <lineage>
        <taxon>Eukaryota</taxon>
        <taxon>Discoba</taxon>
        <taxon>Euglenozoa</taxon>
        <taxon>Kinetoplastea</taxon>
        <taxon>Metakinetoplastina</taxon>
        <taxon>Trypanosomatida</taxon>
        <taxon>Trypanosomatidae</taxon>
        <taxon>Trypanosoma</taxon>
        <taxon>Herpetosoma</taxon>
    </lineage>
</organism>
<evidence type="ECO:0000256" key="2">
    <source>
        <dbReference type="ARBA" id="ARBA00006331"/>
    </source>
</evidence>
<dbReference type="Gene3D" id="1.25.10.10">
    <property type="entry name" value="Leucine-rich Repeat Variant"/>
    <property type="match status" value="1"/>
</dbReference>
<dbReference type="SUPFAM" id="SSF56204">
    <property type="entry name" value="Hect, E3 ligase catalytic domain"/>
    <property type="match status" value="1"/>
</dbReference>
<feature type="region of interest" description="Disordered" evidence="7">
    <location>
        <begin position="300"/>
        <end position="344"/>
    </location>
</feature>
<dbReference type="GO" id="GO:0043161">
    <property type="term" value="P:proteasome-mediated ubiquitin-dependent protein catabolic process"/>
    <property type="evidence" value="ECO:0007669"/>
    <property type="project" value="TreeGrafter"/>
</dbReference>
<dbReference type="SMART" id="SM00119">
    <property type="entry name" value="HECTc"/>
    <property type="match status" value="1"/>
</dbReference>
<reference evidence="9 10" key="1">
    <citation type="submission" date="2013-07" db="EMBL/GenBank/DDBJ databases">
        <authorList>
            <person name="Stoco P.H."/>
            <person name="Wagner G."/>
            <person name="Gerber A."/>
            <person name="Zaha A."/>
            <person name="Thompson C."/>
            <person name="Bartholomeu D.C."/>
            <person name="Luckemeyer D.D."/>
            <person name="Bahia D."/>
            <person name="Loreto E."/>
            <person name="Prestes E.B."/>
            <person name="Lima F.M."/>
            <person name="Rodrigues-Luiz G."/>
            <person name="Vallejo G.A."/>
            <person name="Filho J.F."/>
            <person name="Monteiro K.M."/>
            <person name="Tyler K.M."/>
            <person name="de Almeida L.G."/>
            <person name="Ortiz M.F."/>
            <person name="Siervo M.A."/>
            <person name="de Moraes M.H."/>
            <person name="Cunha O.L."/>
            <person name="Mendonca-Neto R."/>
            <person name="Silva R."/>
            <person name="Teixeira S.M."/>
            <person name="Murta S.M."/>
            <person name="Sincero T.C."/>
            <person name="Mendes T.A."/>
            <person name="Urmenyi T.P."/>
            <person name="Silva V.G."/>
            <person name="da Rocha W.D."/>
            <person name="Andersson B."/>
            <person name="Romanha A.J."/>
            <person name="Steindel M."/>
            <person name="de Vasconcelos A.T."/>
            <person name="Grisard E.C."/>
        </authorList>
    </citation>
    <scope>NUCLEOTIDE SEQUENCE [LARGE SCALE GENOMIC DNA]</scope>
    <source>
        <strain evidence="9 10">SC58</strain>
    </source>
</reference>
<keyword evidence="4" id="KW-0808">Transferase</keyword>
<evidence type="ECO:0000256" key="7">
    <source>
        <dbReference type="SAM" id="MobiDB-lite"/>
    </source>
</evidence>
<feature type="active site" description="Glycyl thioester intermediate" evidence="6">
    <location>
        <position position="1594"/>
    </location>
</feature>
<dbReference type="InterPro" id="IPR011989">
    <property type="entry name" value="ARM-like"/>
</dbReference>
<evidence type="ECO:0000256" key="6">
    <source>
        <dbReference type="PROSITE-ProRule" id="PRU00104"/>
    </source>
</evidence>
<evidence type="ECO:0000313" key="10">
    <source>
        <dbReference type="Proteomes" id="UP000031737"/>
    </source>
</evidence>
<protein>
    <recommendedName>
        <fullName evidence="3">HECT-type E3 ubiquitin transferase</fullName>
        <ecNumber evidence="3">2.3.2.26</ecNumber>
    </recommendedName>
</protein>
<feature type="region of interest" description="Disordered" evidence="7">
    <location>
        <begin position="808"/>
        <end position="873"/>
    </location>
</feature>
<comment type="caution">
    <text evidence="9">The sequence shown here is derived from an EMBL/GenBank/DDBJ whole genome shotgun (WGS) entry which is preliminary data.</text>
</comment>
<keyword evidence="5 6" id="KW-0833">Ubl conjugation pathway</keyword>
<gene>
    <name evidence="9" type="ORF">TRSC58_01279</name>
</gene>
<evidence type="ECO:0000256" key="5">
    <source>
        <dbReference type="ARBA" id="ARBA00022786"/>
    </source>
</evidence>
<feature type="region of interest" description="Disordered" evidence="7">
    <location>
        <begin position="972"/>
        <end position="1039"/>
    </location>
</feature>
<dbReference type="InterPro" id="IPR000569">
    <property type="entry name" value="HECT_dom"/>
</dbReference>
<dbReference type="InterPro" id="IPR035983">
    <property type="entry name" value="Hect_E3_ubiquitin_ligase"/>
</dbReference>
<feature type="compositionally biased region" description="Low complexity" evidence="7">
    <location>
        <begin position="329"/>
        <end position="344"/>
    </location>
</feature>
<dbReference type="PROSITE" id="PS50237">
    <property type="entry name" value="HECT"/>
    <property type="match status" value="1"/>
</dbReference>
<comment type="catalytic activity">
    <reaction evidence="1">
        <text>S-ubiquitinyl-[E2 ubiquitin-conjugating enzyme]-L-cysteine + [acceptor protein]-L-lysine = [E2 ubiquitin-conjugating enzyme]-L-cysteine + N(6)-ubiquitinyl-[acceptor protein]-L-lysine.</text>
        <dbReference type="EC" id="2.3.2.26"/>
    </reaction>
</comment>
<dbReference type="Gene3D" id="3.30.2410.10">
    <property type="entry name" value="Hect, E3 ligase catalytic domain"/>
    <property type="match status" value="1"/>
</dbReference>